<dbReference type="NCBIfam" id="NF041360">
    <property type="entry name" value="GntF_guanitoxin"/>
    <property type="match status" value="1"/>
</dbReference>
<dbReference type="AlphaFoldDB" id="A0A1X7UGG4"/>
<keyword evidence="6" id="KW-1185">Reference proteome</keyword>
<dbReference type="STRING" id="400682.A0A1X7UGG4"/>
<dbReference type="Gene3D" id="3.40.50.150">
    <property type="entry name" value="Vaccinia Virus protein VP39"/>
    <property type="match status" value="1"/>
</dbReference>
<dbReference type="CDD" id="cd02440">
    <property type="entry name" value="AdoMet_MTases"/>
    <property type="match status" value="1"/>
</dbReference>
<evidence type="ECO:0000256" key="1">
    <source>
        <dbReference type="ARBA" id="ARBA00007996"/>
    </source>
</evidence>
<dbReference type="OrthoDB" id="10050085at2759"/>
<comment type="similarity">
    <text evidence="1">Belongs to the class I-like SAM-binding methyltransferase superfamily. NNMT/PNMT/TEMT family.</text>
</comment>
<protein>
    <recommendedName>
        <fullName evidence="7">Methyltransferase domain-containing protein</fullName>
    </recommendedName>
</protein>
<evidence type="ECO:0000256" key="3">
    <source>
        <dbReference type="ARBA" id="ARBA00022679"/>
    </source>
</evidence>
<gene>
    <name evidence="5" type="primary">105313443</name>
</gene>
<dbReference type="EnsemblMetazoa" id="XM_011406884.2">
    <property type="protein sequence ID" value="XP_011405186.1"/>
    <property type="gene ID" value="LOC105313443"/>
</dbReference>
<keyword evidence="4" id="KW-0949">S-adenosyl-L-methionine</keyword>
<dbReference type="GO" id="GO:0032259">
    <property type="term" value="P:methylation"/>
    <property type="evidence" value="ECO:0007669"/>
    <property type="project" value="UniProtKB-KW"/>
</dbReference>
<dbReference type="Pfam" id="PF01234">
    <property type="entry name" value="NNMT_PNMT_TEMT"/>
    <property type="match status" value="1"/>
</dbReference>
<evidence type="ECO:0000313" key="5">
    <source>
        <dbReference type="EnsemblMetazoa" id="Aqu2.1.26867_001"/>
    </source>
</evidence>
<dbReference type="InterPro" id="IPR029063">
    <property type="entry name" value="SAM-dependent_MTases_sf"/>
</dbReference>
<dbReference type="eggNOG" id="KOG4564">
    <property type="taxonomic scope" value="Eukaryota"/>
</dbReference>
<reference evidence="5" key="2">
    <citation type="submission" date="2017-05" db="UniProtKB">
        <authorList>
            <consortium name="EnsemblMetazoa"/>
        </authorList>
    </citation>
    <scope>IDENTIFICATION</scope>
</reference>
<evidence type="ECO:0008006" key="7">
    <source>
        <dbReference type="Google" id="ProtNLM"/>
    </source>
</evidence>
<dbReference type="InterPro" id="IPR053384">
    <property type="entry name" value="SAM-dep_methyltransferase"/>
</dbReference>
<sequence length="262" mass="30272">MENKYRDDFSPLQYLTEWYKDPSSPDDLFSHFILQNIHKFFETLQHKDEVLDVLDIGCGPVISNVISTSRYARSIVLADYSRKSLSLLNQWLTKDLQFKFDWSTHFKYVVETLEGKDEREVREREELLRSKIKAIVPCDIRQDPPLPASYSSPYDTVICSLVIDGAAETVPQYKEQLKRLHRLIKPGGHLLLVVGTTPSSIDYCYERYFMSKSQTGTEFCLLLLSPKYLSLLLKEVGFSIIDIQSHPNNRPSSNYTFISAKV</sequence>
<dbReference type="PANTHER" id="PTHR10867:SF17">
    <property type="entry name" value="NICOTINAMIDE N-METHYLTRANSFERASE"/>
    <property type="match status" value="1"/>
</dbReference>
<dbReference type="KEGG" id="aqu:105313443"/>
<dbReference type="PROSITE" id="PS51681">
    <property type="entry name" value="SAM_MT_NNMT_PNMT_TEMT"/>
    <property type="match status" value="1"/>
</dbReference>
<dbReference type="GO" id="GO:0005829">
    <property type="term" value="C:cytosol"/>
    <property type="evidence" value="ECO:0007669"/>
    <property type="project" value="TreeGrafter"/>
</dbReference>
<dbReference type="EnsemblMetazoa" id="Aqu2.1.26867_001">
    <property type="protein sequence ID" value="Aqu2.1.26867_001"/>
    <property type="gene ID" value="Aqu2.1.26867"/>
</dbReference>
<keyword evidence="3" id="KW-0808">Transferase</keyword>
<dbReference type="SUPFAM" id="SSF53335">
    <property type="entry name" value="S-adenosyl-L-methionine-dependent methyltransferases"/>
    <property type="match status" value="1"/>
</dbReference>
<dbReference type="PANTHER" id="PTHR10867">
    <property type="entry name" value="NNMT/PNMT/TEMT FAMILY MEMBER"/>
    <property type="match status" value="1"/>
</dbReference>
<dbReference type="Proteomes" id="UP000007879">
    <property type="component" value="Unassembled WGS sequence"/>
</dbReference>
<keyword evidence="2" id="KW-0489">Methyltransferase</keyword>
<dbReference type="OMA" id="KFYLECL"/>
<dbReference type="GO" id="GO:0008170">
    <property type="term" value="F:N-methyltransferase activity"/>
    <property type="evidence" value="ECO:0007669"/>
    <property type="project" value="TreeGrafter"/>
</dbReference>
<organism evidence="5">
    <name type="scientific">Amphimedon queenslandica</name>
    <name type="common">Sponge</name>
    <dbReference type="NCBI Taxonomy" id="400682"/>
    <lineage>
        <taxon>Eukaryota</taxon>
        <taxon>Metazoa</taxon>
        <taxon>Porifera</taxon>
        <taxon>Demospongiae</taxon>
        <taxon>Heteroscleromorpha</taxon>
        <taxon>Haplosclerida</taxon>
        <taxon>Niphatidae</taxon>
        <taxon>Amphimedon</taxon>
    </lineage>
</organism>
<name>A0A1X7UGG4_AMPQE</name>
<proteinExistence type="inferred from homology"/>
<reference evidence="6" key="1">
    <citation type="journal article" date="2010" name="Nature">
        <title>The Amphimedon queenslandica genome and the evolution of animal complexity.</title>
        <authorList>
            <person name="Srivastava M."/>
            <person name="Simakov O."/>
            <person name="Chapman J."/>
            <person name="Fahey B."/>
            <person name="Gauthier M.E."/>
            <person name="Mitros T."/>
            <person name="Richards G.S."/>
            <person name="Conaco C."/>
            <person name="Dacre M."/>
            <person name="Hellsten U."/>
            <person name="Larroux C."/>
            <person name="Putnam N.H."/>
            <person name="Stanke M."/>
            <person name="Adamska M."/>
            <person name="Darling A."/>
            <person name="Degnan S.M."/>
            <person name="Oakley T.H."/>
            <person name="Plachetzki D.C."/>
            <person name="Zhai Y."/>
            <person name="Adamski M."/>
            <person name="Calcino A."/>
            <person name="Cummins S.F."/>
            <person name="Goodstein D.M."/>
            <person name="Harris C."/>
            <person name="Jackson D.J."/>
            <person name="Leys S.P."/>
            <person name="Shu S."/>
            <person name="Woodcroft B.J."/>
            <person name="Vervoort M."/>
            <person name="Kosik K.S."/>
            <person name="Manning G."/>
            <person name="Degnan B.M."/>
            <person name="Rokhsar D.S."/>
        </authorList>
    </citation>
    <scope>NUCLEOTIDE SEQUENCE [LARGE SCALE GENOMIC DNA]</scope>
</reference>
<dbReference type="InterPro" id="IPR000940">
    <property type="entry name" value="NNMT_TEMT_trans"/>
</dbReference>
<evidence type="ECO:0000256" key="2">
    <source>
        <dbReference type="ARBA" id="ARBA00022603"/>
    </source>
</evidence>
<dbReference type="InParanoid" id="A0A1X7UGG4"/>
<evidence type="ECO:0000313" key="6">
    <source>
        <dbReference type="Proteomes" id="UP000007879"/>
    </source>
</evidence>
<evidence type="ECO:0000256" key="4">
    <source>
        <dbReference type="ARBA" id="ARBA00022691"/>
    </source>
</evidence>
<accession>A0A1X7UGG4</accession>